<feature type="domain" description="DUF1746" evidence="3">
    <location>
        <begin position="98"/>
        <end position="198"/>
    </location>
</feature>
<dbReference type="EMBL" id="JAKJXO020000001">
    <property type="protein sequence ID" value="KAL1612027.1"/>
    <property type="molecule type" value="Genomic_DNA"/>
</dbReference>
<reference evidence="4 5" key="1">
    <citation type="submission" date="2024-02" db="EMBL/GenBank/DDBJ databases">
        <title>De novo assembly and annotation of 12 fungi associated with fruit tree decline syndrome in Ontario, Canada.</title>
        <authorList>
            <person name="Sulman M."/>
            <person name="Ellouze W."/>
            <person name="Ilyukhin E."/>
        </authorList>
    </citation>
    <scope>NUCLEOTIDE SEQUENCE [LARGE SCALE GENOMIC DNA]</scope>
    <source>
        <strain evidence="4 5">M42-189</strain>
    </source>
</reference>
<keyword evidence="2" id="KW-1133">Transmembrane helix</keyword>
<comment type="caution">
    <text evidence="4">The sequence shown here is derived from an EMBL/GenBank/DDBJ whole genome shotgun (WGS) entry which is preliminary data.</text>
</comment>
<evidence type="ECO:0000313" key="4">
    <source>
        <dbReference type="EMBL" id="KAL1612027.1"/>
    </source>
</evidence>
<keyword evidence="2" id="KW-0812">Transmembrane</keyword>
<dbReference type="InterPro" id="IPR038967">
    <property type="entry name" value="Dsc4-like"/>
</dbReference>
<feature type="compositionally biased region" description="Basic and acidic residues" evidence="1">
    <location>
        <begin position="241"/>
        <end position="261"/>
    </location>
</feature>
<accession>A0ABR3S761</accession>
<evidence type="ECO:0000259" key="3">
    <source>
        <dbReference type="Pfam" id="PF08508"/>
    </source>
</evidence>
<dbReference type="Pfam" id="PF08508">
    <property type="entry name" value="DUF1746"/>
    <property type="match status" value="1"/>
</dbReference>
<sequence>MNDEAESSRAGLRRSSIAASDTEEHDDAIAAIDPEEELAQREQRVKERRLDAKRKRVVFLDHLLRELDTLVFLELITLYHLEYTSPNLLYTSSTNSYSCSFFWFAVRALIHGSMLTPLPDIGLHRQHDEHKPFLPLILFCFAINFLLHLTYPAPSAGEDTRGYLHGGLMIDFIGQQGPTSKWKLAGLDICILLLQLLMVSVHVKRRQAKKTVAQISAGSSETSAETSANDGETAEQPSENDAAREQDADSEERGELRRTDTLSDLGADPDEQDVLLPSSEGVQTDALDVLISGQCVIGEFSLIDTLMDEHQKYQAFRQTRAEAGETSSLSPTALRQLQNIRMRFGAGGG</sequence>
<dbReference type="PANTHER" id="PTHR39405:SF1">
    <property type="entry name" value="DSC E3 UBIQUITIN LIGASE COMPLEX SUBUNIT 4"/>
    <property type="match status" value="1"/>
</dbReference>
<proteinExistence type="predicted"/>
<feature type="transmembrane region" description="Helical" evidence="2">
    <location>
        <begin position="184"/>
        <end position="203"/>
    </location>
</feature>
<evidence type="ECO:0000256" key="1">
    <source>
        <dbReference type="SAM" id="MobiDB-lite"/>
    </source>
</evidence>
<keyword evidence="5" id="KW-1185">Reference proteome</keyword>
<protein>
    <recommendedName>
        <fullName evidence="3">DUF1746 domain-containing protein</fullName>
    </recommendedName>
</protein>
<feature type="region of interest" description="Disordered" evidence="1">
    <location>
        <begin position="1"/>
        <end position="36"/>
    </location>
</feature>
<dbReference type="Proteomes" id="UP001521785">
    <property type="component" value="Unassembled WGS sequence"/>
</dbReference>
<evidence type="ECO:0000256" key="2">
    <source>
        <dbReference type="SAM" id="Phobius"/>
    </source>
</evidence>
<feature type="region of interest" description="Disordered" evidence="1">
    <location>
        <begin position="212"/>
        <end position="275"/>
    </location>
</feature>
<keyword evidence="2" id="KW-0472">Membrane</keyword>
<gene>
    <name evidence="4" type="ORF">SLS60_000250</name>
</gene>
<dbReference type="PANTHER" id="PTHR39405">
    <property type="entry name" value="DSC E3 UBIQUITIN LIGASE COMPLEX SUBUNIT 4"/>
    <property type="match status" value="1"/>
</dbReference>
<name>A0ABR3S761_9PLEO</name>
<feature type="compositionally biased region" description="Low complexity" evidence="1">
    <location>
        <begin position="216"/>
        <end position="228"/>
    </location>
</feature>
<dbReference type="InterPro" id="IPR013715">
    <property type="entry name" value="DUF1746"/>
</dbReference>
<organism evidence="4 5">
    <name type="scientific">Paraconiothyrium brasiliense</name>
    <dbReference type="NCBI Taxonomy" id="300254"/>
    <lineage>
        <taxon>Eukaryota</taxon>
        <taxon>Fungi</taxon>
        <taxon>Dikarya</taxon>
        <taxon>Ascomycota</taxon>
        <taxon>Pezizomycotina</taxon>
        <taxon>Dothideomycetes</taxon>
        <taxon>Pleosporomycetidae</taxon>
        <taxon>Pleosporales</taxon>
        <taxon>Massarineae</taxon>
        <taxon>Didymosphaeriaceae</taxon>
        <taxon>Paraconiothyrium</taxon>
    </lineage>
</organism>
<feature type="transmembrane region" description="Helical" evidence="2">
    <location>
        <begin position="133"/>
        <end position="151"/>
    </location>
</feature>
<evidence type="ECO:0000313" key="5">
    <source>
        <dbReference type="Proteomes" id="UP001521785"/>
    </source>
</evidence>